<dbReference type="Gene3D" id="2.40.160.170">
    <property type="match status" value="1"/>
</dbReference>
<dbReference type="Pfam" id="PF13505">
    <property type="entry name" value="OMP_b-brl"/>
    <property type="match status" value="1"/>
</dbReference>
<evidence type="ECO:0000256" key="3">
    <source>
        <dbReference type="SAM" id="SignalP"/>
    </source>
</evidence>
<evidence type="ECO:0000313" key="5">
    <source>
        <dbReference type="EMBL" id="BDG10331.1"/>
    </source>
</evidence>
<accession>A0ABM7XEP9</accession>
<feature type="domain" description="Outer membrane protein beta-barrel" evidence="4">
    <location>
        <begin position="45"/>
        <end position="190"/>
    </location>
</feature>
<protein>
    <recommendedName>
        <fullName evidence="4">Outer membrane protein beta-barrel domain-containing protein</fullName>
    </recommendedName>
</protein>
<evidence type="ECO:0000313" key="6">
    <source>
        <dbReference type="Proteomes" id="UP001162734"/>
    </source>
</evidence>
<name>A0ABM7XEP9_9BACT</name>
<evidence type="ECO:0000259" key="4">
    <source>
        <dbReference type="Pfam" id="PF13505"/>
    </source>
</evidence>
<feature type="region of interest" description="Disordered" evidence="2">
    <location>
        <begin position="21"/>
        <end position="40"/>
    </location>
</feature>
<evidence type="ECO:0000256" key="1">
    <source>
        <dbReference type="ARBA" id="ARBA00022729"/>
    </source>
</evidence>
<gene>
    <name evidence="5" type="ORF">AMPC_34440</name>
</gene>
<feature type="signal peptide" evidence="3">
    <location>
        <begin position="1"/>
        <end position="17"/>
    </location>
</feature>
<dbReference type="SUPFAM" id="SSF56925">
    <property type="entry name" value="OMPA-like"/>
    <property type="match status" value="1"/>
</dbReference>
<sequence>MKTLAALAVLLPTVALAQGAYPPPPSYYPPPPPGARRYQPEPTRDTWYIGFGVGAGDGSVSGQGQRLNLSDLGGGGRLGLNFKVGATLTPKLLLGFDLLTLSSFGTQYDSGGFPYDATATIADADLMLTYFPWEKGFFVRGGVGPSFLTFDSRGPGYHDSVSYGGFNGDVGAGYAFWLGRRFNLTLNADFAAQTYGSSSTRPESSRFFLMWVGFDWY</sequence>
<dbReference type="EMBL" id="AP025592">
    <property type="protein sequence ID" value="BDG10331.1"/>
    <property type="molecule type" value="Genomic_DNA"/>
</dbReference>
<feature type="compositionally biased region" description="Pro residues" evidence="2">
    <location>
        <begin position="21"/>
        <end position="34"/>
    </location>
</feature>
<dbReference type="InterPro" id="IPR027385">
    <property type="entry name" value="Beta-barrel_OMP"/>
</dbReference>
<keyword evidence="6" id="KW-1185">Reference proteome</keyword>
<proteinExistence type="predicted"/>
<organism evidence="5 6">
    <name type="scientific">Anaeromyxobacter paludicola</name>
    <dbReference type="NCBI Taxonomy" id="2918171"/>
    <lineage>
        <taxon>Bacteria</taxon>
        <taxon>Pseudomonadati</taxon>
        <taxon>Myxococcota</taxon>
        <taxon>Myxococcia</taxon>
        <taxon>Myxococcales</taxon>
        <taxon>Cystobacterineae</taxon>
        <taxon>Anaeromyxobacteraceae</taxon>
        <taxon>Anaeromyxobacter</taxon>
    </lineage>
</organism>
<reference evidence="6" key="1">
    <citation type="journal article" date="2022" name="Int. J. Syst. Evol. Microbiol.">
        <title>Anaeromyxobacter oryzae sp. nov., Anaeromyxobacter diazotrophicus sp. nov. and Anaeromyxobacter paludicola sp. nov., isolated from paddy soils.</title>
        <authorList>
            <person name="Itoh H."/>
            <person name="Xu Z."/>
            <person name="Mise K."/>
            <person name="Masuda Y."/>
            <person name="Ushijima N."/>
            <person name="Hayakawa C."/>
            <person name="Shiratori Y."/>
            <person name="Senoo K."/>
        </authorList>
    </citation>
    <scope>NUCLEOTIDE SEQUENCE [LARGE SCALE GENOMIC DNA]</scope>
    <source>
        <strain evidence="6">Red630</strain>
    </source>
</reference>
<dbReference type="Proteomes" id="UP001162734">
    <property type="component" value="Chromosome"/>
</dbReference>
<evidence type="ECO:0000256" key="2">
    <source>
        <dbReference type="SAM" id="MobiDB-lite"/>
    </source>
</evidence>
<feature type="chain" id="PRO_5045153796" description="Outer membrane protein beta-barrel domain-containing protein" evidence="3">
    <location>
        <begin position="18"/>
        <end position="217"/>
    </location>
</feature>
<dbReference type="InterPro" id="IPR011250">
    <property type="entry name" value="OMP/PagP_B-barrel"/>
</dbReference>
<keyword evidence="1 3" id="KW-0732">Signal</keyword>
<dbReference type="RefSeq" id="WP_248342776.1">
    <property type="nucleotide sequence ID" value="NZ_AP025592.1"/>
</dbReference>